<evidence type="ECO:0000313" key="4">
    <source>
        <dbReference type="Proteomes" id="UP000054985"/>
    </source>
</evidence>
<reference evidence="3 5" key="2">
    <citation type="submission" date="2018-06" db="EMBL/GenBank/DDBJ databases">
        <authorList>
            <consortium name="Pathogen Informatics"/>
            <person name="Doyle S."/>
        </authorList>
    </citation>
    <scope>NUCLEOTIDE SEQUENCE [LARGE SCALE GENOMIC DNA]</scope>
    <source>
        <strain evidence="3 5">NCTC12239</strain>
    </source>
</reference>
<reference evidence="2 4" key="1">
    <citation type="submission" date="2015-11" db="EMBL/GenBank/DDBJ databases">
        <title>Genomic analysis of 38 Legionella species identifies large and diverse effector repertoires.</title>
        <authorList>
            <person name="Burstein D."/>
            <person name="Amaro F."/>
            <person name="Zusman T."/>
            <person name="Lifshitz Z."/>
            <person name="Cohen O."/>
            <person name="Gilbert J.A."/>
            <person name="Pupko T."/>
            <person name="Shuman H.A."/>
            <person name="Segal G."/>
        </authorList>
    </citation>
    <scope>NUCLEOTIDE SEQUENCE [LARGE SCALE GENOMIC DNA]</scope>
    <source>
        <strain evidence="2 4">ATCC 43877</strain>
    </source>
</reference>
<dbReference type="STRING" id="39962.Lmor_0005"/>
<dbReference type="Proteomes" id="UP000254040">
    <property type="component" value="Unassembled WGS sequence"/>
</dbReference>
<dbReference type="Gene3D" id="3.30.160.660">
    <property type="match status" value="1"/>
</dbReference>
<evidence type="ECO:0000259" key="1">
    <source>
        <dbReference type="PROSITE" id="PS51664"/>
    </source>
</evidence>
<sequence length="344" mass="38914">MSLRFRSAGDTLSLLSKYIKQAGISRLADLSYLDDTSDLKIFSAIRPNAKSITVSMGKSIHKDEAQCAALMESIETYFAEEVKPEIINVSQEDLANNHDLFVNLNKQDYGATVLSKQSLDWCLGRTLISNKEIYIPHIALSLDSNLLLSKIFGQNSDGIASGSNYKEALIYSFLELIERNSTKLSKKKQLEHVECDIFRFTDMNKISASFYFYENIFNLPVIESNILNSNPLNNQSVVAGYSCHFSKHEAVMKAYIEAIQSKVGIISGARDDLDQSCYNFLKLKTLTQIPEKIYFENLNSSNLSLVQQFDQIVKLLNYNNNDLAVYSYCNEDICILKTFLINNE</sequence>
<dbReference type="Gene3D" id="3.30.1330.230">
    <property type="match status" value="1"/>
</dbReference>
<dbReference type="PANTHER" id="PTHR37809">
    <property type="entry name" value="RIBOSOMAL PROTEIN S12 METHYLTHIOTRANSFERASE ACCESSORY FACTOR YCAO"/>
    <property type="match status" value="1"/>
</dbReference>
<keyword evidence="4" id="KW-1185">Reference proteome</keyword>
<evidence type="ECO:0000313" key="3">
    <source>
        <dbReference type="EMBL" id="STY27544.1"/>
    </source>
</evidence>
<dbReference type="PANTHER" id="PTHR37809:SF1">
    <property type="entry name" value="RIBOSOMAL PROTEIN S12 METHYLTHIOTRANSFERASE ACCESSORY FACTOR YCAO"/>
    <property type="match status" value="1"/>
</dbReference>
<protein>
    <submittedName>
        <fullName evidence="3">Putative methanogenesis marker protein 1</fullName>
    </submittedName>
</protein>
<dbReference type="Pfam" id="PF02624">
    <property type="entry name" value="YcaO"/>
    <property type="match status" value="1"/>
</dbReference>
<organism evidence="3 5">
    <name type="scientific">Legionella moravica</name>
    <dbReference type="NCBI Taxonomy" id="39962"/>
    <lineage>
        <taxon>Bacteria</taxon>
        <taxon>Pseudomonadati</taxon>
        <taxon>Pseudomonadota</taxon>
        <taxon>Gammaproteobacteria</taxon>
        <taxon>Legionellales</taxon>
        <taxon>Legionellaceae</taxon>
        <taxon>Legionella</taxon>
    </lineage>
</organism>
<dbReference type="EMBL" id="LNYN01000001">
    <property type="protein sequence ID" value="KTD39639.1"/>
    <property type="molecule type" value="Genomic_DNA"/>
</dbReference>
<evidence type="ECO:0000313" key="5">
    <source>
        <dbReference type="Proteomes" id="UP000254040"/>
    </source>
</evidence>
<dbReference type="OrthoDB" id="2379922at2"/>
<dbReference type="Proteomes" id="UP000054985">
    <property type="component" value="Unassembled WGS sequence"/>
</dbReference>
<name>A0A378LLD5_9GAMM</name>
<accession>A0A378LLD5</accession>
<feature type="domain" description="YcaO" evidence="1">
    <location>
        <begin position="57"/>
        <end position="344"/>
    </location>
</feature>
<dbReference type="PROSITE" id="PS51664">
    <property type="entry name" value="YCAO"/>
    <property type="match status" value="1"/>
</dbReference>
<dbReference type="EMBL" id="UGOG01000002">
    <property type="protein sequence ID" value="STY27544.1"/>
    <property type="molecule type" value="Genomic_DNA"/>
</dbReference>
<evidence type="ECO:0000313" key="2">
    <source>
        <dbReference type="EMBL" id="KTD39639.1"/>
    </source>
</evidence>
<dbReference type="NCBIfam" id="TIGR00702">
    <property type="entry name" value="YcaO-type kinase domain"/>
    <property type="match status" value="1"/>
</dbReference>
<proteinExistence type="predicted"/>
<dbReference type="AlphaFoldDB" id="A0A378LLD5"/>
<dbReference type="InterPro" id="IPR003776">
    <property type="entry name" value="YcaO-like_dom"/>
</dbReference>
<gene>
    <name evidence="2" type="ORF">Lmor_0005</name>
    <name evidence="3" type="ORF">NCTC12239_03222</name>
</gene>